<keyword evidence="2" id="KW-1185">Reference proteome</keyword>
<gene>
    <name evidence="1" type="ORF">MARPO_0088s0064</name>
</gene>
<dbReference type="AlphaFoldDB" id="A0A2R6WI65"/>
<dbReference type="GO" id="GO:0042138">
    <property type="term" value="P:meiotic DNA double-strand break formation"/>
    <property type="evidence" value="ECO:0000318"/>
    <property type="project" value="GO_Central"/>
</dbReference>
<evidence type="ECO:0000313" key="1">
    <source>
        <dbReference type="EMBL" id="PTQ33521.1"/>
    </source>
</evidence>
<dbReference type="OrthoDB" id="1918529at2759"/>
<dbReference type="GO" id="GO:0007131">
    <property type="term" value="P:reciprocal meiotic recombination"/>
    <property type="evidence" value="ECO:0000318"/>
    <property type="project" value="GO_Central"/>
</dbReference>
<proteinExistence type="predicted"/>
<evidence type="ECO:0008006" key="3">
    <source>
        <dbReference type="Google" id="ProtNLM"/>
    </source>
</evidence>
<reference evidence="2" key="1">
    <citation type="journal article" date="2017" name="Cell">
        <title>Insights into land plant evolution garnered from the Marchantia polymorpha genome.</title>
        <authorList>
            <person name="Bowman J.L."/>
            <person name="Kohchi T."/>
            <person name="Yamato K.T."/>
            <person name="Jenkins J."/>
            <person name="Shu S."/>
            <person name="Ishizaki K."/>
            <person name="Yamaoka S."/>
            <person name="Nishihama R."/>
            <person name="Nakamura Y."/>
            <person name="Berger F."/>
            <person name="Adam C."/>
            <person name="Aki S.S."/>
            <person name="Althoff F."/>
            <person name="Araki T."/>
            <person name="Arteaga-Vazquez M.A."/>
            <person name="Balasubrmanian S."/>
            <person name="Barry K."/>
            <person name="Bauer D."/>
            <person name="Boehm C.R."/>
            <person name="Briginshaw L."/>
            <person name="Caballero-Perez J."/>
            <person name="Catarino B."/>
            <person name="Chen F."/>
            <person name="Chiyoda S."/>
            <person name="Chovatia M."/>
            <person name="Davies K.M."/>
            <person name="Delmans M."/>
            <person name="Demura T."/>
            <person name="Dierschke T."/>
            <person name="Dolan L."/>
            <person name="Dorantes-Acosta A.E."/>
            <person name="Eklund D.M."/>
            <person name="Florent S.N."/>
            <person name="Flores-Sandoval E."/>
            <person name="Fujiyama A."/>
            <person name="Fukuzawa H."/>
            <person name="Galik B."/>
            <person name="Grimanelli D."/>
            <person name="Grimwood J."/>
            <person name="Grossniklaus U."/>
            <person name="Hamada T."/>
            <person name="Haseloff J."/>
            <person name="Hetherington A.J."/>
            <person name="Higo A."/>
            <person name="Hirakawa Y."/>
            <person name="Hundley H.N."/>
            <person name="Ikeda Y."/>
            <person name="Inoue K."/>
            <person name="Inoue S.I."/>
            <person name="Ishida S."/>
            <person name="Jia Q."/>
            <person name="Kakita M."/>
            <person name="Kanazawa T."/>
            <person name="Kawai Y."/>
            <person name="Kawashima T."/>
            <person name="Kennedy M."/>
            <person name="Kinose K."/>
            <person name="Kinoshita T."/>
            <person name="Kohara Y."/>
            <person name="Koide E."/>
            <person name="Komatsu K."/>
            <person name="Kopischke S."/>
            <person name="Kubo M."/>
            <person name="Kyozuka J."/>
            <person name="Lagercrantz U."/>
            <person name="Lin S.S."/>
            <person name="Lindquist E."/>
            <person name="Lipzen A.M."/>
            <person name="Lu C.W."/>
            <person name="De Luna E."/>
            <person name="Martienssen R.A."/>
            <person name="Minamino N."/>
            <person name="Mizutani M."/>
            <person name="Mizutani M."/>
            <person name="Mochizuki N."/>
            <person name="Monte I."/>
            <person name="Mosher R."/>
            <person name="Nagasaki H."/>
            <person name="Nakagami H."/>
            <person name="Naramoto S."/>
            <person name="Nishitani K."/>
            <person name="Ohtani M."/>
            <person name="Okamoto T."/>
            <person name="Okumura M."/>
            <person name="Phillips J."/>
            <person name="Pollak B."/>
            <person name="Reinders A."/>
            <person name="Rovekamp M."/>
            <person name="Sano R."/>
            <person name="Sawa S."/>
            <person name="Schmid M.W."/>
            <person name="Shirakawa M."/>
            <person name="Solano R."/>
            <person name="Spunde A."/>
            <person name="Suetsugu N."/>
            <person name="Sugano S."/>
            <person name="Sugiyama A."/>
            <person name="Sun R."/>
            <person name="Suzuki Y."/>
            <person name="Takenaka M."/>
            <person name="Takezawa D."/>
            <person name="Tomogane H."/>
            <person name="Tsuzuki M."/>
            <person name="Ueda T."/>
            <person name="Umeda M."/>
            <person name="Ward J.M."/>
            <person name="Watanabe Y."/>
            <person name="Yazaki K."/>
            <person name="Yokoyama R."/>
            <person name="Yoshitake Y."/>
            <person name="Yotsui I."/>
            <person name="Zachgo S."/>
            <person name="Schmutz J."/>
        </authorList>
    </citation>
    <scope>NUCLEOTIDE SEQUENCE [LARGE SCALE GENOMIC DNA]</scope>
    <source>
        <strain evidence="2">Tak-1</strain>
    </source>
</reference>
<dbReference type="GO" id="GO:0030674">
    <property type="term" value="F:protein-macromolecule adaptor activity"/>
    <property type="evidence" value="ECO:0000318"/>
    <property type="project" value="GO_Central"/>
</dbReference>
<dbReference type="OMA" id="ELQWDNM"/>
<dbReference type="Gene3D" id="3.30.565.10">
    <property type="entry name" value="Histidine kinase-like ATPase, C-terminal domain"/>
    <property type="match status" value="1"/>
</dbReference>
<accession>A0A2R6WI65</accession>
<evidence type="ECO:0000313" key="2">
    <source>
        <dbReference type="Proteomes" id="UP000244005"/>
    </source>
</evidence>
<dbReference type="Gramene" id="Mp7g02230.1">
    <property type="protein sequence ID" value="Mp7g02230.1.cds"/>
    <property type="gene ID" value="Mp7g02230"/>
</dbReference>
<organism evidence="1 2">
    <name type="scientific">Marchantia polymorpha</name>
    <name type="common">Common liverwort</name>
    <name type="synonym">Marchantia aquatica</name>
    <dbReference type="NCBI Taxonomy" id="3197"/>
    <lineage>
        <taxon>Eukaryota</taxon>
        <taxon>Viridiplantae</taxon>
        <taxon>Streptophyta</taxon>
        <taxon>Embryophyta</taxon>
        <taxon>Marchantiophyta</taxon>
        <taxon>Marchantiopsida</taxon>
        <taxon>Marchantiidae</taxon>
        <taxon>Marchantiales</taxon>
        <taxon>Marchantiaceae</taxon>
        <taxon>Marchantia</taxon>
    </lineage>
</organism>
<protein>
    <recommendedName>
        <fullName evidence="3">Histidine kinase/HSP90-like ATPase domain-containing protein</fullName>
    </recommendedName>
</protein>
<dbReference type="SUPFAM" id="SSF55874">
    <property type="entry name" value="ATPase domain of HSP90 chaperone/DNA topoisomerase II/histidine kinase"/>
    <property type="match status" value="1"/>
</dbReference>
<dbReference type="Proteomes" id="UP000244005">
    <property type="component" value="Unassembled WGS sequence"/>
</dbReference>
<dbReference type="GO" id="GO:0000793">
    <property type="term" value="C:condensed chromosome"/>
    <property type="evidence" value="ECO:0000318"/>
    <property type="project" value="GO_Central"/>
</dbReference>
<name>A0A2R6WI65_MARPO</name>
<dbReference type="InterPro" id="IPR034566">
    <property type="entry name" value="MTOPVIB_plant"/>
</dbReference>
<dbReference type="EMBL" id="KZ772760">
    <property type="protein sequence ID" value="PTQ33521.1"/>
    <property type="molecule type" value="Genomic_DNA"/>
</dbReference>
<sequence>MKSKNKNIPFASAENLLNPLLACHALIQDALHRCKESQVATRITVTLTKFAMTDRDDHVCRISVADTGCGVSRDMFGDFFPYKARGITAEFESTNVIWDGVLYITTTCLDEQIIRNYEIKIGVHDFKHKIVQSNEQSKHTSFRGTEISILLEGNPINLQKYVQDLCEKMTILNLQDVFVEFCEETLNPHDKRQTNCLSLCDGGRKVDEFSSTLDLMCLGLEDYTFKYIYKSIRRSGHLNELMRDIRFGKAETISQAGSNKREWTLQACLILIVKEIQGKEMMNSEAERPLQTQITFFDNHYLHSQIPKSALRALSRVDWSKIGLRIKKRSIQFCNQAPSGVIVWDQYPKDIERLDLVLHRVGRSSSQTLYRGEYTVTKKTIEAALNDLKYNCPQILSTPHESRVQTSIPDLAACISGIIKSSEKEDFKEDCASILNLPSGELGDMRQAIEAKLLAAFNRQIHPSQTEKASSILKFEDIQNLLDHTPEMGGDDFNSECSKVWNYL</sequence>
<dbReference type="InterPro" id="IPR036890">
    <property type="entry name" value="HATPase_C_sf"/>
</dbReference>
<dbReference type="PANTHER" id="PTHR36722">
    <property type="entry name" value="TYPE 2 DNA TOPOISOMERASE 6 SUBUNIT B-LIKE"/>
    <property type="match status" value="1"/>
</dbReference>
<dbReference type="PANTHER" id="PTHR36722:SF1">
    <property type="entry name" value="TYPE 2 DNA TOPOISOMERASE 6 SUBUNIT B-LIKE"/>
    <property type="match status" value="1"/>
</dbReference>